<evidence type="ECO:0000256" key="1">
    <source>
        <dbReference type="SAM" id="Phobius"/>
    </source>
</evidence>
<keyword evidence="1" id="KW-0472">Membrane</keyword>
<dbReference type="HOGENOM" id="CLU_1916070_0_0_11"/>
<dbReference type="Proteomes" id="UP000008914">
    <property type="component" value="Chromosome"/>
</dbReference>
<evidence type="ECO:0000313" key="3">
    <source>
        <dbReference type="Proteomes" id="UP000008914"/>
    </source>
</evidence>
<dbReference type="STRING" id="710696.Intca_2480"/>
<dbReference type="eggNOG" id="ENOG5033KSC">
    <property type="taxonomic scope" value="Bacteria"/>
</dbReference>
<name>E6S753_INTC7</name>
<reference evidence="2 3" key="1">
    <citation type="journal article" date="2010" name="Stand. Genomic Sci.">
        <title>Complete genome sequence of Intrasporangium calvum type strain (7 KIP).</title>
        <authorList>
            <person name="Del Rio T.G."/>
            <person name="Chertkov O."/>
            <person name="Yasawong M."/>
            <person name="Lucas S."/>
            <person name="Deshpande S."/>
            <person name="Cheng J.F."/>
            <person name="Detter C."/>
            <person name="Tapia R."/>
            <person name="Han C."/>
            <person name="Goodwin L."/>
            <person name="Pitluck S."/>
            <person name="Liolios K."/>
            <person name="Ivanova N."/>
            <person name="Mavromatis K."/>
            <person name="Pati A."/>
            <person name="Chen A."/>
            <person name="Palaniappan K."/>
            <person name="Land M."/>
            <person name="Hauser L."/>
            <person name="Chang Y.J."/>
            <person name="Jeffries C.D."/>
            <person name="Rohde M."/>
            <person name="Pukall R."/>
            <person name="Sikorski J."/>
            <person name="Goker M."/>
            <person name="Woyke T."/>
            <person name="Bristow J."/>
            <person name="Eisen J.A."/>
            <person name="Markowitz V."/>
            <person name="Hugenholtz P."/>
            <person name="Kyrpides N.C."/>
            <person name="Klenk H.P."/>
            <person name="Lapidus A."/>
        </authorList>
    </citation>
    <scope>NUCLEOTIDE SEQUENCE [LARGE SCALE GENOMIC DNA]</scope>
    <source>
        <strain evidence="3">ATCC 23552 / DSM 43043 / JCM 3097 / NBRC 12989 / 7 KIP</strain>
    </source>
</reference>
<feature type="transmembrane region" description="Helical" evidence="1">
    <location>
        <begin position="21"/>
        <end position="45"/>
    </location>
</feature>
<dbReference type="AlphaFoldDB" id="E6S753"/>
<proteinExistence type="predicted"/>
<dbReference type="RefSeq" id="WP_013493301.1">
    <property type="nucleotide sequence ID" value="NC_014830.1"/>
</dbReference>
<organism evidence="2 3">
    <name type="scientific">Intrasporangium calvum (strain ATCC 23552 / DSM 43043 / JCM 3097 / NBRC 12989 / NCIMB 10167 / NRRL B-3866 / 7 KIP)</name>
    <dbReference type="NCBI Taxonomy" id="710696"/>
    <lineage>
        <taxon>Bacteria</taxon>
        <taxon>Bacillati</taxon>
        <taxon>Actinomycetota</taxon>
        <taxon>Actinomycetes</taxon>
        <taxon>Micrococcales</taxon>
        <taxon>Intrasporangiaceae</taxon>
        <taxon>Intrasporangium</taxon>
    </lineage>
</organism>
<feature type="transmembrane region" description="Helical" evidence="1">
    <location>
        <begin position="113"/>
        <end position="134"/>
    </location>
</feature>
<protein>
    <submittedName>
        <fullName evidence="2">Integral membrane protein</fullName>
    </submittedName>
</protein>
<evidence type="ECO:0000313" key="2">
    <source>
        <dbReference type="EMBL" id="ADU48987.1"/>
    </source>
</evidence>
<keyword evidence="3" id="KW-1185">Reference proteome</keyword>
<feature type="transmembrane region" description="Helical" evidence="1">
    <location>
        <begin position="57"/>
        <end position="78"/>
    </location>
</feature>
<keyword evidence="1" id="KW-1133">Transmembrane helix</keyword>
<dbReference type="EMBL" id="CP002343">
    <property type="protein sequence ID" value="ADU48987.1"/>
    <property type="molecule type" value="Genomic_DNA"/>
</dbReference>
<gene>
    <name evidence="2" type="ordered locus">Intca_2480</name>
</gene>
<feature type="transmembrane region" description="Helical" evidence="1">
    <location>
        <begin position="90"/>
        <end position="107"/>
    </location>
</feature>
<keyword evidence="1" id="KW-0812">Transmembrane</keyword>
<accession>E6S753</accession>
<dbReference type="KEGG" id="ica:Intca_2480"/>
<sequence>MTDATPSTDPAEPLVPTPGRAWAPVVAALLTLLEGTILLVLAGFYGYEMAVGAANSLTTAATSGALILIFGIALLVLARAWGRRQSWARTPTLVWNLLLLPVAWSLFESDQVLLAAGLGVLAIAGVVAAIATPARLQGTFPSGR</sequence>